<proteinExistence type="predicted"/>
<dbReference type="EMBL" id="FQVH01000077">
    <property type="protein sequence ID" value="SHF94259.1"/>
    <property type="molecule type" value="Genomic_DNA"/>
</dbReference>
<evidence type="ECO:0000313" key="2">
    <source>
        <dbReference type="Proteomes" id="UP000184088"/>
    </source>
</evidence>
<reference evidence="1 2" key="1">
    <citation type="submission" date="2016-11" db="EMBL/GenBank/DDBJ databases">
        <authorList>
            <person name="Jaros S."/>
            <person name="Januszkiewicz K."/>
            <person name="Wedrychowicz H."/>
        </authorList>
    </citation>
    <scope>NUCLEOTIDE SEQUENCE [LARGE SCALE GENOMIC DNA]</scope>
    <source>
        <strain evidence="1 2">DSM 17918</strain>
    </source>
</reference>
<name>A0A1M5FS66_9THEO</name>
<organism evidence="1 2">
    <name type="scientific">Caldanaerobius fijiensis DSM 17918</name>
    <dbReference type="NCBI Taxonomy" id="1121256"/>
    <lineage>
        <taxon>Bacteria</taxon>
        <taxon>Bacillati</taxon>
        <taxon>Bacillota</taxon>
        <taxon>Clostridia</taxon>
        <taxon>Thermoanaerobacterales</taxon>
        <taxon>Thermoanaerobacteraceae</taxon>
        <taxon>Caldanaerobius</taxon>
    </lineage>
</organism>
<dbReference type="InterPro" id="IPR022118">
    <property type="entry name" value="Peptidase_C70_AvrRpt2"/>
</dbReference>
<accession>A0A1M5FS66</accession>
<dbReference type="Proteomes" id="UP000184088">
    <property type="component" value="Unassembled WGS sequence"/>
</dbReference>
<dbReference type="Pfam" id="PF12385">
    <property type="entry name" value="Peptidase_C70"/>
    <property type="match status" value="1"/>
</dbReference>
<dbReference type="AlphaFoldDB" id="A0A1M5FS66"/>
<evidence type="ECO:0000313" key="1">
    <source>
        <dbReference type="EMBL" id="SHF94259.1"/>
    </source>
</evidence>
<sequence length="177" mass="19728">MRLKNRVVFLIVALIFIISITSVYASSAYLPVPVFTGPDGDCWVKSAAMVAAYYHNDTYDRSSYLKTLVPQSEWGLVQGIIDAIKWGTTDIYHDPAINPKLTSTMSPATICNYLNNDAPIVARITTGGIGFHAVVLKAYTDYDGNVKYNDPYYGEIVASYSKSFYPKWQDSIVPYLL</sequence>
<gene>
    <name evidence="1" type="ORF">SAMN02746089_02801</name>
</gene>
<protein>
    <submittedName>
        <fullName evidence="1">Peptidase_C39 like family protein</fullName>
    </submittedName>
</protein>
<keyword evidence="2" id="KW-1185">Reference proteome</keyword>
<dbReference type="Gene3D" id="3.90.70.10">
    <property type="entry name" value="Cysteine proteinases"/>
    <property type="match status" value="1"/>
</dbReference>